<proteinExistence type="predicted"/>
<keyword evidence="1" id="KW-1133">Transmembrane helix</keyword>
<name>G5JNB7_STRCG</name>
<keyword evidence="3" id="KW-1185">Reference proteome</keyword>
<dbReference type="AlphaFoldDB" id="G5JNB7"/>
<dbReference type="Proteomes" id="UP000004322">
    <property type="component" value="Unassembled WGS sequence"/>
</dbReference>
<dbReference type="STRING" id="873449.STRCR_0154"/>
<evidence type="ECO:0000313" key="2">
    <source>
        <dbReference type="EMBL" id="EHI73769.1"/>
    </source>
</evidence>
<dbReference type="EMBL" id="AEUV02000002">
    <property type="protein sequence ID" value="EHI73769.1"/>
    <property type="molecule type" value="Genomic_DNA"/>
</dbReference>
<reference evidence="2" key="1">
    <citation type="submission" date="2011-07" db="EMBL/GenBank/DDBJ databases">
        <authorList>
            <person name="Stanhope M.J."/>
            <person name="Durkin A.S."/>
            <person name="Hostetler J."/>
            <person name="Kim M."/>
            <person name="Radune D."/>
            <person name="Singh I."/>
            <person name="Town C.D."/>
        </authorList>
    </citation>
    <scope>NUCLEOTIDE SEQUENCE [LARGE SCALE GENOMIC DNA]</scope>
    <source>
        <strain evidence="2">HS-6</strain>
    </source>
</reference>
<feature type="transmembrane region" description="Helical" evidence="1">
    <location>
        <begin position="6"/>
        <end position="25"/>
    </location>
</feature>
<accession>G5JNB7</accession>
<protein>
    <submittedName>
        <fullName evidence="2">Uncharacterized protein</fullName>
    </submittedName>
</protein>
<sequence>MWYNILGILVTVAIIGLVFYLIFGVRKRITTPTYQEKNGKTASTYFINFKGTDKPDIRQNSKLMDILSIKYETSDGFVVASTINDVKLRQLIMQEYQLKLKNVIVTYRQVGLYL</sequence>
<keyword evidence="1" id="KW-0812">Transmembrane</keyword>
<evidence type="ECO:0000313" key="3">
    <source>
        <dbReference type="Proteomes" id="UP000004322"/>
    </source>
</evidence>
<organism evidence="2 3">
    <name type="scientific">Streptococcus criceti HS-6</name>
    <dbReference type="NCBI Taxonomy" id="873449"/>
    <lineage>
        <taxon>Bacteria</taxon>
        <taxon>Bacillati</taxon>
        <taxon>Bacillota</taxon>
        <taxon>Bacilli</taxon>
        <taxon>Lactobacillales</taxon>
        <taxon>Streptococcaceae</taxon>
        <taxon>Streptococcus</taxon>
    </lineage>
</organism>
<gene>
    <name evidence="2" type="ORF">STRCR_0154</name>
</gene>
<keyword evidence="1" id="KW-0472">Membrane</keyword>
<comment type="caution">
    <text evidence="2">The sequence shown here is derived from an EMBL/GenBank/DDBJ whole genome shotgun (WGS) entry which is preliminary data.</text>
</comment>
<evidence type="ECO:0000256" key="1">
    <source>
        <dbReference type="SAM" id="Phobius"/>
    </source>
</evidence>